<dbReference type="AlphaFoldDB" id="L9YRC2"/>
<evidence type="ECO:0000313" key="3">
    <source>
        <dbReference type="Proteomes" id="UP000011592"/>
    </source>
</evidence>
<feature type="region of interest" description="Disordered" evidence="1">
    <location>
        <begin position="35"/>
        <end position="71"/>
    </location>
</feature>
<keyword evidence="3" id="KW-1185">Reference proteome</keyword>
<dbReference type="EMBL" id="AOIJ01000073">
    <property type="protein sequence ID" value="ELY76669.1"/>
    <property type="molecule type" value="Genomic_DNA"/>
</dbReference>
<evidence type="ECO:0000313" key="2">
    <source>
        <dbReference type="EMBL" id="ELY76669.1"/>
    </source>
</evidence>
<gene>
    <name evidence="2" type="ORF">C486_17592</name>
</gene>
<organism evidence="2 3">
    <name type="scientific">Natrinema gari JCM 14663</name>
    <dbReference type="NCBI Taxonomy" id="1230459"/>
    <lineage>
        <taxon>Archaea</taxon>
        <taxon>Methanobacteriati</taxon>
        <taxon>Methanobacteriota</taxon>
        <taxon>Stenosarchaea group</taxon>
        <taxon>Halobacteria</taxon>
        <taxon>Halobacteriales</taxon>
        <taxon>Natrialbaceae</taxon>
        <taxon>Natrinema</taxon>
    </lineage>
</organism>
<sequence length="71" mass="7267">MTTEFSTKATLDLQVDQGGLRSARKEIEEKLTGDPIQVEVEVEQPNSGRVASSSKALSSNTSASGGGGNGG</sequence>
<feature type="compositionally biased region" description="Low complexity" evidence="1">
    <location>
        <begin position="47"/>
        <end position="63"/>
    </location>
</feature>
<feature type="non-terminal residue" evidence="2">
    <location>
        <position position="71"/>
    </location>
</feature>
<dbReference type="Proteomes" id="UP000011592">
    <property type="component" value="Unassembled WGS sequence"/>
</dbReference>
<name>L9YRC2_9EURY</name>
<proteinExistence type="predicted"/>
<evidence type="ECO:0000256" key="1">
    <source>
        <dbReference type="SAM" id="MobiDB-lite"/>
    </source>
</evidence>
<comment type="caution">
    <text evidence="2">The sequence shown here is derived from an EMBL/GenBank/DDBJ whole genome shotgun (WGS) entry which is preliminary data.</text>
</comment>
<accession>L9YRC2</accession>
<reference evidence="2 3" key="1">
    <citation type="journal article" date="2014" name="PLoS Genet.">
        <title>Phylogenetically driven sequencing of extremely halophilic archaea reveals strategies for static and dynamic osmo-response.</title>
        <authorList>
            <person name="Becker E.A."/>
            <person name="Seitzer P.M."/>
            <person name="Tritt A."/>
            <person name="Larsen D."/>
            <person name="Krusor M."/>
            <person name="Yao A.I."/>
            <person name="Wu D."/>
            <person name="Madern D."/>
            <person name="Eisen J.A."/>
            <person name="Darling A.E."/>
            <person name="Facciotti M.T."/>
        </authorList>
    </citation>
    <scope>NUCLEOTIDE SEQUENCE [LARGE SCALE GENOMIC DNA]</scope>
    <source>
        <strain evidence="2 3">JCM 14663</strain>
    </source>
</reference>
<protein>
    <submittedName>
        <fullName evidence="2">Uncharacterized protein</fullName>
    </submittedName>
</protein>